<protein>
    <recommendedName>
        <fullName evidence="4">Calcineurin-like phosphoesterase domain-containing protein</fullName>
    </recommendedName>
</protein>
<dbReference type="AlphaFoldDB" id="A0AAV5S3E1"/>
<dbReference type="InterPro" id="IPR029052">
    <property type="entry name" value="Metallo-depent_PP-like"/>
</dbReference>
<dbReference type="Pfam" id="PF00149">
    <property type="entry name" value="Metallophos"/>
    <property type="match status" value="1"/>
</dbReference>
<keyword evidence="3" id="KW-0732">Signal</keyword>
<dbReference type="CDD" id="cd00842">
    <property type="entry name" value="MPP_ASMase"/>
    <property type="match status" value="1"/>
</dbReference>
<keyword evidence="6" id="KW-1185">Reference proteome</keyword>
<evidence type="ECO:0000256" key="2">
    <source>
        <dbReference type="ARBA" id="ARBA00023180"/>
    </source>
</evidence>
<dbReference type="Gene3D" id="3.60.21.10">
    <property type="match status" value="1"/>
</dbReference>
<evidence type="ECO:0000256" key="1">
    <source>
        <dbReference type="ARBA" id="ARBA00022801"/>
    </source>
</evidence>
<dbReference type="Proteomes" id="UP001377567">
    <property type="component" value="Unassembled WGS sequence"/>
</dbReference>
<dbReference type="PANTHER" id="PTHR10340">
    <property type="entry name" value="SPHINGOMYELIN PHOSPHODIESTERASE"/>
    <property type="match status" value="1"/>
</dbReference>
<dbReference type="EMBL" id="BTGD01000024">
    <property type="protein sequence ID" value="GMM58278.1"/>
    <property type="molecule type" value="Genomic_DNA"/>
</dbReference>
<dbReference type="InterPro" id="IPR004843">
    <property type="entry name" value="Calcineurin-like_PHP"/>
</dbReference>
<dbReference type="PANTHER" id="PTHR10340:SF27">
    <property type="entry name" value="ACL091CP"/>
    <property type="match status" value="1"/>
</dbReference>
<accession>A0AAV5S3E1</accession>
<name>A0AAV5S3E1_MAUHU</name>
<evidence type="ECO:0000313" key="6">
    <source>
        <dbReference type="Proteomes" id="UP001377567"/>
    </source>
</evidence>
<evidence type="ECO:0000259" key="4">
    <source>
        <dbReference type="Pfam" id="PF00149"/>
    </source>
</evidence>
<evidence type="ECO:0000256" key="3">
    <source>
        <dbReference type="SAM" id="SignalP"/>
    </source>
</evidence>
<feature type="signal peptide" evidence="3">
    <location>
        <begin position="1"/>
        <end position="18"/>
    </location>
</feature>
<evidence type="ECO:0000313" key="5">
    <source>
        <dbReference type="EMBL" id="GMM58278.1"/>
    </source>
</evidence>
<reference evidence="5 6" key="1">
    <citation type="journal article" date="2023" name="Elife">
        <title>Identification of key yeast species and microbe-microbe interactions impacting larval growth of Drosophila in the wild.</title>
        <authorList>
            <person name="Mure A."/>
            <person name="Sugiura Y."/>
            <person name="Maeda R."/>
            <person name="Honda K."/>
            <person name="Sakurai N."/>
            <person name="Takahashi Y."/>
            <person name="Watada M."/>
            <person name="Katoh T."/>
            <person name="Gotoh A."/>
            <person name="Gotoh Y."/>
            <person name="Taniguchi I."/>
            <person name="Nakamura K."/>
            <person name="Hayashi T."/>
            <person name="Katayama T."/>
            <person name="Uemura T."/>
            <person name="Hattori Y."/>
        </authorList>
    </citation>
    <scope>NUCLEOTIDE SEQUENCE [LARGE SCALE GENOMIC DNA]</scope>
    <source>
        <strain evidence="5 6">KH-74</strain>
    </source>
</reference>
<feature type="domain" description="Calcineurin-like phosphoesterase" evidence="4">
    <location>
        <begin position="182"/>
        <end position="492"/>
    </location>
</feature>
<keyword evidence="2" id="KW-0325">Glycoprotein</keyword>
<dbReference type="SUPFAM" id="SSF56300">
    <property type="entry name" value="Metallo-dependent phosphatases"/>
    <property type="match status" value="1"/>
</dbReference>
<comment type="caution">
    <text evidence="5">The sequence shown here is derived from an EMBL/GenBank/DDBJ whole genome shotgun (WGS) entry which is preliminary data.</text>
</comment>
<sequence>MQLPVFVLLPLLVKFAAASVLPTDIDALANEANILQNYEIKSDEQIISSVIGQLNHTLGTSNNCTACVTRLSIGKTLVETRPDLVAPAFTKWCLDSGFYDANTCQQNFGISTIEHSEGGANFADMLSYMDPLGYDGQLFCYYKEGSHCKKPATPNVTVSNMWPPKSPEHMAAPEPGNNGTFKVLHISDLHIDMDYTVGNEANCTDPICCTPRSHNKHKLNGTSPYMGYWNSFFDSYYNDDFSFEQGTEVNPFNNSNVWTPATSFGNYMCDPPERLINSSLNNVIDYAKQQNFTFDFTIFTGDMVDHDWTKEISLEDTIKSEESVLRDIKSRLGSTPVYPVLGNHDSYPYGQLAPEGFSFSNKFTWNTELISDIMQDYDWVSNEEAQQARAHYTGYAVETKMGLKVISLNSNTWYRKNDYAYMNASNPDNFGMFKFLIDELVASEAKNQRVWITAHIPSGSSALPLPSKMFAEIVERFSPSTIAGIFFGHTHMDQFEILYAGSGNDTKSIENVLNHAWIAPSITPWGGINPAWRYYEVDSTTFSVMNMHTFYMKLNDTYTNNGAEPQWQHEYAARDVYNVSWPATSPLNGTFWHLVAEQVGQSVDVRQTYENYSNRFSPYTPVCKSTKGCDGDYCFLTSFTLDGYDKCMAALPK</sequence>
<dbReference type="GO" id="GO:0008081">
    <property type="term" value="F:phosphoric diester hydrolase activity"/>
    <property type="evidence" value="ECO:0007669"/>
    <property type="project" value="TreeGrafter"/>
</dbReference>
<proteinExistence type="predicted"/>
<dbReference type="InterPro" id="IPR041805">
    <property type="entry name" value="ASMase/PPN1_MPP"/>
</dbReference>
<gene>
    <name evidence="5" type="ORF">DAKH74_048940</name>
</gene>
<organism evidence="5 6">
    <name type="scientific">Maudiozyma humilis</name>
    <name type="common">Sour dough yeast</name>
    <name type="synonym">Kazachstania humilis</name>
    <dbReference type="NCBI Taxonomy" id="51915"/>
    <lineage>
        <taxon>Eukaryota</taxon>
        <taxon>Fungi</taxon>
        <taxon>Dikarya</taxon>
        <taxon>Ascomycota</taxon>
        <taxon>Saccharomycotina</taxon>
        <taxon>Saccharomycetes</taxon>
        <taxon>Saccharomycetales</taxon>
        <taxon>Saccharomycetaceae</taxon>
        <taxon>Maudiozyma</taxon>
    </lineage>
</organism>
<keyword evidence="1" id="KW-0378">Hydrolase</keyword>
<feature type="chain" id="PRO_5043495741" description="Calcineurin-like phosphoesterase domain-containing protein" evidence="3">
    <location>
        <begin position="19"/>
        <end position="653"/>
    </location>
</feature>